<evidence type="ECO:0000313" key="3">
    <source>
        <dbReference type="EMBL" id="VFJ64339.1"/>
    </source>
</evidence>
<dbReference type="PANTHER" id="PTHR43022">
    <property type="entry name" value="PROTEIN SMF"/>
    <property type="match status" value="1"/>
</dbReference>
<dbReference type="Gene3D" id="3.40.50.450">
    <property type="match status" value="1"/>
</dbReference>
<reference evidence="3" key="1">
    <citation type="submission" date="2019-02" db="EMBL/GenBank/DDBJ databases">
        <authorList>
            <person name="Gruber-Vodicka R. H."/>
            <person name="Seah K. B. B."/>
        </authorList>
    </citation>
    <scope>NUCLEOTIDE SEQUENCE</scope>
    <source>
        <strain evidence="3">BECK_BZ106</strain>
    </source>
</reference>
<evidence type="ECO:0000256" key="1">
    <source>
        <dbReference type="ARBA" id="ARBA00006525"/>
    </source>
</evidence>
<dbReference type="PANTHER" id="PTHR43022:SF1">
    <property type="entry name" value="PROTEIN SMF"/>
    <property type="match status" value="1"/>
</dbReference>
<dbReference type="InterPro" id="IPR003488">
    <property type="entry name" value="DprA"/>
</dbReference>
<dbReference type="InterPro" id="IPR057666">
    <property type="entry name" value="DrpA_SLOG"/>
</dbReference>
<dbReference type="Pfam" id="PF02481">
    <property type="entry name" value="DNA_processg_A"/>
    <property type="match status" value="1"/>
</dbReference>
<name>A0A450TBX9_9GAMM</name>
<evidence type="ECO:0000259" key="2">
    <source>
        <dbReference type="Pfam" id="PF02481"/>
    </source>
</evidence>
<protein>
    <submittedName>
        <fullName evidence="3">Predicted Rossmann fold nucleotide-binding protein DprA/Smf involved in DNA uptake</fullName>
    </submittedName>
</protein>
<dbReference type="AlphaFoldDB" id="A0A450TBX9"/>
<organism evidence="3">
    <name type="scientific">Candidatus Kentrum sp. FW</name>
    <dbReference type="NCBI Taxonomy" id="2126338"/>
    <lineage>
        <taxon>Bacteria</taxon>
        <taxon>Pseudomonadati</taxon>
        <taxon>Pseudomonadota</taxon>
        <taxon>Gammaproteobacteria</taxon>
        <taxon>Candidatus Kentrum</taxon>
    </lineage>
</organism>
<proteinExistence type="inferred from homology"/>
<gene>
    <name evidence="3" type="ORF">BECKFW1821B_GA0114236_10938</name>
</gene>
<dbReference type="SUPFAM" id="SSF102405">
    <property type="entry name" value="MCP/YpsA-like"/>
    <property type="match status" value="1"/>
</dbReference>
<sequence length="336" mass="36112">MNLPPTTSLTEDTKAILLLCGVLGREHAADPLTQTEYNALARWLFDRKMRPADLLEGKNTAFAAAGAGIREKRLHALLGRGVLLGFAVEEWQRNGIWILSRSDPDYPRRYKKHLGDKAPSLLFGVGDRSLLQGGGLAIVGSRNVDAEGEAFARRVAILCVHNKMPVISGGARGVDHIAMTAALEAGGVALGILADNLLKKALDRETRNAIFQGGLLLISPYHPNARFTAGAAMGRNKLIHALADHALVVSAEYKKGGSWRGAVEELGRENPRAVFVRVDQDAPPGNRKLLDLGARPWPAPESPETLSRQLAALAAESERGGELAVSQMDLPLEIGN</sequence>
<comment type="similarity">
    <text evidence="1">Belongs to the DprA/Smf family.</text>
</comment>
<feature type="domain" description="Smf/DprA SLOG" evidence="2">
    <location>
        <begin position="98"/>
        <end position="295"/>
    </location>
</feature>
<dbReference type="EMBL" id="CAADFD010000093">
    <property type="protein sequence ID" value="VFJ64339.1"/>
    <property type="molecule type" value="Genomic_DNA"/>
</dbReference>
<dbReference type="GO" id="GO:0009294">
    <property type="term" value="P:DNA-mediated transformation"/>
    <property type="evidence" value="ECO:0007669"/>
    <property type="project" value="InterPro"/>
</dbReference>
<accession>A0A450TBX9</accession>